<proteinExistence type="predicted"/>
<comment type="caution">
    <text evidence="2">The sequence shown here is derived from an EMBL/GenBank/DDBJ whole genome shotgun (WGS) entry which is preliminary data.</text>
</comment>
<protein>
    <recommendedName>
        <fullName evidence="1">F-box domain-containing protein</fullName>
    </recommendedName>
</protein>
<dbReference type="InterPro" id="IPR032675">
    <property type="entry name" value="LRR_dom_sf"/>
</dbReference>
<sequence>MTPQKKVSSVLEVTNGAGPSLTNTAMVRKGWSELPKELLTMILDKLDNRLDLNSCRGVNRYWKSVAIQVGIKQTVALWKPWDPSEGAFQRTIALLPYPTLKLKSFDVRTGFQQAYYPVAFNKFERTSNPFPTNSLCLTSFGPLECLPKTYLENGRVAPGYHKQRNYIELSNLFQICGHHLTYLHLFNMKVHPLQLYSVLEQMPNLEALTLTTVGMGGSPWSYKEEYKYKNVPKNYSPPCTKLTHLRIGNRTNSSLQEKLLEWFESQLISFECDSHPCRFIVKNFPDRNNEEESEYYVPFRKLERLKILLAWDEFYHDIVPFVPIKYLSVVLGQLVDYKDLESILEYVDKLSGTLVHLHLYLEIQYNIHEQIPLQRVYVVFPKLKKFAITDDWESSLLCYFLQRFTKLETLQLMNNSELKHNHDNLDEGELREKMEKRFEDENYWVFCNSLKTIEVHADTLGSEKPGKFLMINRKPTLF</sequence>
<evidence type="ECO:0000313" key="3">
    <source>
        <dbReference type="Proteomes" id="UP001642540"/>
    </source>
</evidence>
<dbReference type="InterPro" id="IPR001810">
    <property type="entry name" value="F-box_dom"/>
</dbReference>
<dbReference type="SMART" id="SM00256">
    <property type="entry name" value="FBOX"/>
    <property type="match status" value="1"/>
</dbReference>
<reference evidence="2 3" key="1">
    <citation type="submission" date="2024-08" db="EMBL/GenBank/DDBJ databases">
        <authorList>
            <person name="Cucini C."/>
            <person name="Frati F."/>
        </authorList>
    </citation>
    <scope>NUCLEOTIDE SEQUENCE [LARGE SCALE GENOMIC DNA]</scope>
</reference>
<evidence type="ECO:0000313" key="2">
    <source>
        <dbReference type="EMBL" id="CAL8092010.1"/>
    </source>
</evidence>
<evidence type="ECO:0000259" key="1">
    <source>
        <dbReference type="SMART" id="SM00256"/>
    </source>
</evidence>
<dbReference type="CDD" id="cd09917">
    <property type="entry name" value="F-box_SF"/>
    <property type="match status" value="1"/>
</dbReference>
<name>A0ABP1Q793_9HEXA</name>
<dbReference type="Gene3D" id="3.80.10.10">
    <property type="entry name" value="Ribonuclease Inhibitor"/>
    <property type="match status" value="1"/>
</dbReference>
<dbReference type="Gene3D" id="1.20.1280.50">
    <property type="match status" value="1"/>
</dbReference>
<dbReference type="SUPFAM" id="SSF52047">
    <property type="entry name" value="RNI-like"/>
    <property type="match status" value="1"/>
</dbReference>
<dbReference type="InterPro" id="IPR036047">
    <property type="entry name" value="F-box-like_dom_sf"/>
</dbReference>
<keyword evidence="3" id="KW-1185">Reference proteome</keyword>
<gene>
    <name evidence="2" type="ORF">ODALV1_LOCUS8089</name>
</gene>
<dbReference type="Pfam" id="PF12937">
    <property type="entry name" value="F-box-like"/>
    <property type="match status" value="1"/>
</dbReference>
<dbReference type="SUPFAM" id="SSF81383">
    <property type="entry name" value="F-box domain"/>
    <property type="match status" value="1"/>
</dbReference>
<dbReference type="EMBL" id="CAXLJM020000025">
    <property type="protein sequence ID" value="CAL8092010.1"/>
    <property type="molecule type" value="Genomic_DNA"/>
</dbReference>
<dbReference type="Proteomes" id="UP001642540">
    <property type="component" value="Unassembled WGS sequence"/>
</dbReference>
<feature type="domain" description="F-box" evidence="1">
    <location>
        <begin position="34"/>
        <end position="75"/>
    </location>
</feature>
<accession>A0ABP1Q793</accession>
<organism evidence="2 3">
    <name type="scientific">Orchesella dallaii</name>
    <dbReference type="NCBI Taxonomy" id="48710"/>
    <lineage>
        <taxon>Eukaryota</taxon>
        <taxon>Metazoa</taxon>
        <taxon>Ecdysozoa</taxon>
        <taxon>Arthropoda</taxon>
        <taxon>Hexapoda</taxon>
        <taxon>Collembola</taxon>
        <taxon>Entomobryomorpha</taxon>
        <taxon>Entomobryoidea</taxon>
        <taxon>Orchesellidae</taxon>
        <taxon>Orchesellinae</taxon>
        <taxon>Orchesella</taxon>
    </lineage>
</organism>